<feature type="transmembrane region" description="Helical" evidence="12">
    <location>
        <begin position="273"/>
        <end position="296"/>
    </location>
</feature>
<evidence type="ECO:0000256" key="10">
    <source>
        <dbReference type="ARBA" id="ARBA00023157"/>
    </source>
</evidence>
<keyword evidence="10" id="KW-1015">Disulfide bond</keyword>
<dbReference type="InterPro" id="IPR050450">
    <property type="entry name" value="COX15/CtaA_HemeA_synthase"/>
</dbReference>
<dbReference type="RefSeq" id="WP_158067848.1">
    <property type="nucleotide sequence ID" value="NZ_CP042829.1"/>
</dbReference>
<comment type="subcellular location">
    <subcellularLocation>
        <location evidence="1">Membrane</location>
        <topology evidence="1">Multi-pass membrane protein</topology>
    </subcellularLocation>
</comment>
<evidence type="ECO:0000256" key="12">
    <source>
        <dbReference type="SAM" id="Phobius"/>
    </source>
</evidence>
<evidence type="ECO:0000256" key="6">
    <source>
        <dbReference type="ARBA" id="ARBA00023002"/>
    </source>
</evidence>
<keyword evidence="9 12" id="KW-0472">Membrane</keyword>
<feature type="transmembrane region" description="Helical" evidence="12">
    <location>
        <begin position="36"/>
        <end position="56"/>
    </location>
</feature>
<protein>
    <submittedName>
        <fullName evidence="13">Heme A synthase</fullName>
    </submittedName>
</protein>
<dbReference type="Proteomes" id="UP000326331">
    <property type="component" value="Chromosome"/>
</dbReference>
<keyword evidence="7" id="KW-0408">Iron</keyword>
<evidence type="ECO:0000256" key="5">
    <source>
        <dbReference type="ARBA" id="ARBA00022989"/>
    </source>
</evidence>
<evidence type="ECO:0000313" key="13">
    <source>
        <dbReference type="EMBL" id="QFG03900.1"/>
    </source>
</evidence>
<proteinExistence type="predicted"/>
<keyword evidence="14" id="KW-1185">Reference proteome</keyword>
<name>A0ABX6C4D6_9CHLR</name>
<gene>
    <name evidence="13" type="ORF">Tbon_11575</name>
</gene>
<feature type="transmembrane region" description="Helical" evidence="12">
    <location>
        <begin position="302"/>
        <end position="324"/>
    </location>
</feature>
<dbReference type="InterPro" id="IPR003780">
    <property type="entry name" value="COX15/CtaA_fam"/>
</dbReference>
<evidence type="ECO:0000256" key="4">
    <source>
        <dbReference type="ARBA" id="ARBA00022723"/>
    </source>
</evidence>
<evidence type="ECO:0000256" key="8">
    <source>
        <dbReference type="ARBA" id="ARBA00023133"/>
    </source>
</evidence>
<reference evidence="13 14" key="1">
    <citation type="submission" date="2019-08" db="EMBL/GenBank/DDBJ databases">
        <authorList>
            <person name="Toschakov S.V."/>
        </authorList>
    </citation>
    <scope>NUCLEOTIDE SEQUENCE [LARGE SCALE GENOMIC DNA]</scope>
    <source>
        <strain evidence="13 14">3753O</strain>
    </source>
</reference>
<dbReference type="Pfam" id="PF02628">
    <property type="entry name" value="COX15-CtaA"/>
    <property type="match status" value="1"/>
</dbReference>
<dbReference type="PANTHER" id="PTHR35457:SF1">
    <property type="entry name" value="HEME A SYNTHASE"/>
    <property type="match status" value="1"/>
</dbReference>
<evidence type="ECO:0000256" key="11">
    <source>
        <dbReference type="ARBA" id="ARBA00023444"/>
    </source>
</evidence>
<feature type="transmembrane region" description="Helical" evidence="12">
    <location>
        <begin position="244"/>
        <end position="261"/>
    </location>
</feature>
<feature type="transmembrane region" description="Helical" evidence="12">
    <location>
        <begin position="89"/>
        <end position="109"/>
    </location>
</feature>
<comment type="pathway">
    <text evidence="11">Porphyrin-containing compound metabolism.</text>
</comment>
<reference evidence="13 14" key="2">
    <citation type="submission" date="2019-10" db="EMBL/GenBank/DDBJ databases">
        <title>Thermopilla bonchosmolovskayae gen. nov., sp. nov., a moderately thermophilic Chloroflexi bacterium from a Chukotka hot spring (Arctic, Russia), representing a novel classis Thermopillaia, which include previously uncultivated lineage OLB14.</title>
        <authorList>
            <person name="Kochetkova T.V."/>
            <person name="Zayulina K.S."/>
            <person name="Zhigarkov V.S."/>
            <person name="Minaev N.V."/>
            <person name="Novikov A."/>
            <person name="Toshchakov S.V."/>
            <person name="Elcheninov A.G."/>
            <person name="Kublanov I.V."/>
        </authorList>
    </citation>
    <scope>NUCLEOTIDE SEQUENCE [LARGE SCALE GENOMIC DNA]</scope>
    <source>
        <strain evidence="13 14">3753O</strain>
    </source>
</reference>
<evidence type="ECO:0000313" key="14">
    <source>
        <dbReference type="Proteomes" id="UP000326331"/>
    </source>
</evidence>
<evidence type="ECO:0000256" key="3">
    <source>
        <dbReference type="ARBA" id="ARBA00022692"/>
    </source>
</evidence>
<keyword evidence="6" id="KW-0560">Oxidoreductase</keyword>
<dbReference type="PANTHER" id="PTHR35457">
    <property type="entry name" value="HEME A SYNTHASE"/>
    <property type="match status" value="1"/>
</dbReference>
<keyword evidence="2" id="KW-1003">Cell membrane</keyword>
<evidence type="ECO:0000256" key="9">
    <source>
        <dbReference type="ARBA" id="ARBA00023136"/>
    </source>
</evidence>
<keyword evidence="8" id="KW-0350">Heme biosynthesis</keyword>
<feature type="transmembrane region" description="Helical" evidence="12">
    <location>
        <begin position="116"/>
        <end position="138"/>
    </location>
</feature>
<sequence length="342" mass="36642">MARETQARDRLLEQSPGAGNAARKARLQGMNLAQRLAILTAIMTVVLIGVGAFVRATGSGLGCPDWPLCHGQPVPPGHQEAWIEFSHRFVASIVGLLVIAVAAAAWKYYRHVPLIVWVATATVPLVGFQGLLGAITVVRELPPEIVATHLVTAMVVLACITLVAVAMWMEDERHRETVGRFREAARVPGAWALAGLGWLAVTFWIGGYMAESGASTACSGWPLCNGGVLPGADDQEITHMLHRYLAGAFVFFVVPALVTAWRRRDQLPWARPYVAALGGLYAMQVLVGALNVWYTFPDPLTVAHTAIAACIWGVLAAGAALGFYQPYRAAAARPLPRAEAPA</sequence>
<keyword evidence="3 12" id="KW-0812">Transmembrane</keyword>
<dbReference type="EMBL" id="CP042829">
    <property type="protein sequence ID" value="QFG03900.1"/>
    <property type="molecule type" value="Genomic_DNA"/>
</dbReference>
<organism evidence="13 14">
    <name type="scientific">Tepidiforma bonchosmolovskayae</name>
    <dbReference type="NCBI Taxonomy" id="2601677"/>
    <lineage>
        <taxon>Bacteria</taxon>
        <taxon>Bacillati</taxon>
        <taxon>Chloroflexota</taxon>
        <taxon>Tepidiformia</taxon>
        <taxon>Tepidiformales</taxon>
        <taxon>Tepidiformaceae</taxon>
        <taxon>Tepidiforma</taxon>
    </lineage>
</organism>
<feature type="transmembrane region" description="Helical" evidence="12">
    <location>
        <begin position="190"/>
        <end position="210"/>
    </location>
</feature>
<keyword evidence="4" id="KW-0479">Metal-binding</keyword>
<accession>A0ABX6C4D6</accession>
<keyword evidence="5 12" id="KW-1133">Transmembrane helix</keyword>
<evidence type="ECO:0000256" key="1">
    <source>
        <dbReference type="ARBA" id="ARBA00004141"/>
    </source>
</evidence>
<evidence type="ECO:0000256" key="7">
    <source>
        <dbReference type="ARBA" id="ARBA00023004"/>
    </source>
</evidence>
<feature type="transmembrane region" description="Helical" evidence="12">
    <location>
        <begin position="150"/>
        <end position="169"/>
    </location>
</feature>
<evidence type="ECO:0000256" key="2">
    <source>
        <dbReference type="ARBA" id="ARBA00022475"/>
    </source>
</evidence>